<dbReference type="GO" id="GO:0090263">
    <property type="term" value="P:positive regulation of canonical Wnt signaling pathway"/>
    <property type="evidence" value="ECO:0007669"/>
    <property type="project" value="TreeGrafter"/>
</dbReference>
<evidence type="ECO:0000256" key="2">
    <source>
        <dbReference type="PROSITE-ProRule" id="PRU00104"/>
    </source>
</evidence>
<dbReference type="OrthoDB" id="298098at2759"/>
<sequence length="151" mass="16899">MSSASGANSCVHCLVNGGNEIEVNSENVFEFVKRYTSFKMFDAIKEPLQQMRAGVFDVLPRNALDDLTTEDLRLLLNGVGEINVDTLVSYTTFNDETGGGTQQMQPQDSSSVSSKQINNNDRVARLKRWFWSTVRAMDIKQRQDLVGCILN</sequence>
<dbReference type="SUPFAM" id="SSF56204">
    <property type="entry name" value="Hect, E3 ligase catalytic domain"/>
    <property type="match status" value="1"/>
</dbReference>
<keyword evidence="1 2" id="KW-0833">Ubl conjugation pathway</keyword>
<evidence type="ECO:0000259" key="4">
    <source>
        <dbReference type="PROSITE" id="PS50237"/>
    </source>
</evidence>
<comment type="caution">
    <text evidence="2">Lacks conserved residue(s) required for the propagation of feature annotation.</text>
</comment>
<comment type="caution">
    <text evidence="5">The sequence shown here is derived from an EMBL/GenBank/DDBJ whole genome shotgun (WGS) entry which is preliminary data.</text>
</comment>
<feature type="region of interest" description="Disordered" evidence="3">
    <location>
        <begin position="95"/>
        <end position="116"/>
    </location>
</feature>
<dbReference type="InterPro" id="IPR035983">
    <property type="entry name" value="Hect_E3_ubiquitin_ligase"/>
</dbReference>
<dbReference type="GO" id="GO:0005737">
    <property type="term" value="C:cytoplasm"/>
    <property type="evidence" value="ECO:0007669"/>
    <property type="project" value="TreeGrafter"/>
</dbReference>
<name>A0A3S4ZVF3_9PLAT</name>
<dbReference type="AlphaFoldDB" id="A0A3S4ZVF3"/>
<proteinExistence type="predicted"/>
<organism evidence="5 6">
    <name type="scientific">Protopolystoma xenopodis</name>
    <dbReference type="NCBI Taxonomy" id="117903"/>
    <lineage>
        <taxon>Eukaryota</taxon>
        <taxon>Metazoa</taxon>
        <taxon>Spiralia</taxon>
        <taxon>Lophotrochozoa</taxon>
        <taxon>Platyhelminthes</taxon>
        <taxon>Monogenea</taxon>
        <taxon>Polyopisthocotylea</taxon>
        <taxon>Polystomatidea</taxon>
        <taxon>Polystomatidae</taxon>
        <taxon>Protopolystoma</taxon>
    </lineage>
</organism>
<dbReference type="GO" id="GO:0034450">
    <property type="term" value="F:ubiquitin-ubiquitin ligase activity"/>
    <property type="evidence" value="ECO:0007669"/>
    <property type="project" value="TreeGrafter"/>
</dbReference>
<evidence type="ECO:0000256" key="1">
    <source>
        <dbReference type="ARBA" id="ARBA00022786"/>
    </source>
</evidence>
<dbReference type="PANTHER" id="PTHR46276">
    <property type="entry name" value="E3 UBIQUITIN-PROTEIN LIGASE UBR5"/>
    <property type="match status" value="1"/>
</dbReference>
<dbReference type="GO" id="GO:0000209">
    <property type="term" value="P:protein polyubiquitination"/>
    <property type="evidence" value="ECO:0007669"/>
    <property type="project" value="TreeGrafter"/>
</dbReference>
<protein>
    <recommendedName>
        <fullName evidence="4">HECT domain-containing protein</fullName>
    </recommendedName>
</protein>
<feature type="domain" description="HECT" evidence="4">
    <location>
        <begin position="14"/>
        <end position="151"/>
    </location>
</feature>
<reference evidence="5" key="1">
    <citation type="submission" date="2018-11" db="EMBL/GenBank/DDBJ databases">
        <authorList>
            <consortium name="Pathogen Informatics"/>
        </authorList>
    </citation>
    <scope>NUCLEOTIDE SEQUENCE</scope>
</reference>
<dbReference type="PANTHER" id="PTHR46276:SF1">
    <property type="entry name" value="E3 UBIQUITIN-PROTEIN LIGASE UBR5"/>
    <property type="match status" value="1"/>
</dbReference>
<dbReference type="PROSITE" id="PS50237">
    <property type="entry name" value="HECT"/>
    <property type="match status" value="1"/>
</dbReference>
<accession>A0A3S4ZVF3</accession>
<dbReference type="EMBL" id="CAAALY010048408">
    <property type="protein sequence ID" value="VEL20881.1"/>
    <property type="molecule type" value="Genomic_DNA"/>
</dbReference>
<dbReference type="Pfam" id="PF00632">
    <property type="entry name" value="HECT"/>
    <property type="match status" value="1"/>
</dbReference>
<evidence type="ECO:0000313" key="5">
    <source>
        <dbReference type="EMBL" id="VEL20881.1"/>
    </source>
</evidence>
<evidence type="ECO:0000313" key="6">
    <source>
        <dbReference type="Proteomes" id="UP000784294"/>
    </source>
</evidence>
<dbReference type="Proteomes" id="UP000784294">
    <property type="component" value="Unassembled WGS sequence"/>
</dbReference>
<gene>
    <name evidence="5" type="ORF">PXEA_LOCUS14321</name>
</gene>
<evidence type="ECO:0000256" key="3">
    <source>
        <dbReference type="SAM" id="MobiDB-lite"/>
    </source>
</evidence>
<feature type="compositionally biased region" description="Polar residues" evidence="3">
    <location>
        <begin position="102"/>
        <end position="116"/>
    </location>
</feature>
<dbReference type="InterPro" id="IPR000569">
    <property type="entry name" value="HECT_dom"/>
</dbReference>
<keyword evidence="6" id="KW-1185">Reference proteome</keyword>
<dbReference type="GO" id="GO:0005634">
    <property type="term" value="C:nucleus"/>
    <property type="evidence" value="ECO:0007669"/>
    <property type="project" value="TreeGrafter"/>
</dbReference>